<evidence type="ECO:0000313" key="2">
    <source>
        <dbReference type="EMBL" id="EWY42786.1"/>
    </source>
</evidence>
<dbReference type="AlphaFoldDB" id="W9HDI7"/>
<proteinExistence type="predicted"/>
<protein>
    <submittedName>
        <fullName evidence="2">Uncharacterized protein</fullName>
    </submittedName>
</protein>
<evidence type="ECO:0000313" key="3">
    <source>
        <dbReference type="Proteomes" id="UP000019486"/>
    </source>
</evidence>
<organism evidence="2 3">
    <name type="scientific">Skermanella stibiiresistens SB22</name>
    <dbReference type="NCBI Taxonomy" id="1385369"/>
    <lineage>
        <taxon>Bacteria</taxon>
        <taxon>Pseudomonadati</taxon>
        <taxon>Pseudomonadota</taxon>
        <taxon>Alphaproteobacteria</taxon>
        <taxon>Rhodospirillales</taxon>
        <taxon>Azospirillaceae</taxon>
        <taxon>Skermanella</taxon>
    </lineage>
</organism>
<name>W9HDI7_9PROT</name>
<gene>
    <name evidence="2" type="ORF">N825_00440</name>
</gene>
<dbReference type="EMBL" id="AVFL01000001">
    <property type="protein sequence ID" value="EWY42786.1"/>
    <property type="molecule type" value="Genomic_DNA"/>
</dbReference>
<comment type="caution">
    <text evidence="2">The sequence shown here is derived from an EMBL/GenBank/DDBJ whole genome shotgun (WGS) entry which is preliminary data.</text>
</comment>
<sequence length="44" mass="4630">MFVSDTKGDDAKESLTPEGIIPDGSQDRAMDLGGGTEWWSTGGN</sequence>
<dbReference type="Proteomes" id="UP000019486">
    <property type="component" value="Unassembled WGS sequence"/>
</dbReference>
<accession>W9HDI7</accession>
<feature type="compositionally biased region" description="Basic and acidic residues" evidence="1">
    <location>
        <begin position="1"/>
        <end position="15"/>
    </location>
</feature>
<keyword evidence="3" id="KW-1185">Reference proteome</keyword>
<feature type="region of interest" description="Disordered" evidence="1">
    <location>
        <begin position="1"/>
        <end position="44"/>
    </location>
</feature>
<evidence type="ECO:0000256" key="1">
    <source>
        <dbReference type="SAM" id="MobiDB-lite"/>
    </source>
</evidence>
<reference evidence="2 3" key="1">
    <citation type="submission" date="2013-08" db="EMBL/GenBank/DDBJ databases">
        <title>The genome sequence of Skermanella stibiiresistens.</title>
        <authorList>
            <person name="Zhu W."/>
            <person name="Wang G."/>
        </authorList>
    </citation>
    <scope>NUCLEOTIDE SEQUENCE [LARGE SCALE GENOMIC DNA]</scope>
    <source>
        <strain evidence="2 3">SB22</strain>
    </source>
</reference>
<feature type="compositionally biased region" description="Gly residues" evidence="1">
    <location>
        <begin position="32"/>
        <end position="44"/>
    </location>
</feature>